<sequence length="96" mass="10815">MATKAITGLRDEGTKAKRLIWKVTCEDIATRRGQAQPFGTTTASAHCTYLESTQFPPAFIHHHHLHALQILELESEKDRRGSIRTMVSFEISDHGE</sequence>
<reference evidence="1 3" key="2">
    <citation type="journal article" date="2014" name="BMC Genomics">
        <title>An improved genome release (version Mt4.0) for the model legume Medicago truncatula.</title>
        <authorList>
            <person name="Tang H."/>
            <person name="Krishnakumar V."/>
            <person name="Bidwell S."/>
            <person name="Rosen B."/>
            <person name="Chan A."/>
            <person name="Zhou S."/>
            <person name="Gentzbittel L."/>
            <person name="Childs K.L."/>
            <person name="Yandell M."/>
            <person name="Gundlach H."/>
            <person name="Mayer K.F."/>
            <person name="Schwartz D.C."/>
            <person name="Town C.D."/>
        </authorList>
    </citation>
    <scope>GENOME REANNOTATION</scope>
    <source>
        <strain evidence="1">A17</strain>
        <strain evidence="2 3">cv. Jemalong A17</strain>
    </source>
</reference>
<dbReference type="EnsemblPlants" id="KEH42944">
    <property type="protein sequence ID" value="KEH42944"/>
    <property type="gene ID" value="MTR_1g078280"/>
</dbReference>
<evidence type="ECO:0000313" key="1">
    <source>
        <dbReference type="EMBL" id="KEH42944.1"/>
    </source>
</evidence>
<dbReference type="EMBL" id="CM001217">
    <property type="protein sequence ID" value="KEH42944.1"/>
    <property type="molecule type" value="Genomic_DNA"/>
</dbReference>
<accession>A0A072VLT0</accession>
<dbReference type="HOGENOM" id="CLU_2362848_0_0_1"/>
<name>A0A072VLT0_MEDTR</name>
<evidence type="ECO:0000313" key="2">
    <source>
        <dbReference type="EnsemblPlants" id="KEH42944"/>
    </source>
</evidence>
<reference evidence="2" key="3">
    <citation type="submission" date="2015-04" db="UniProtKB">
        <authorList>
            <consortium name="EnsemblPlants"/>
        </authorList>
    </citation>
    <scope>IDENTIFICATION</scope>
    <source>
        <strain evidence="2">cv. Jemalong A17</strain>
    </source>
</reference>
<protein>
    <submittedName>
        <fullName evidence="1 2">Uncharacterized protein</fullName>
    </submittedName>
</protein>
<organism evidence="1 3">
    <name type="scientific">Medicago truncatula</name>
    <name type="common">Barrel medic</name>
    <name type="synonym">Medicago tribuloides</name>
    <dbReference type="NCBI Taxonomy" id="3880"/>
    <lineage>
        <taxon>Eukaryota</taxon>
        <taxon>Viridiplantae</taxon>
        <taxon>Streptophyta</taxon>
        <taxon>Embryophyta</taxon>
        <taxon>Tracheophyta</taxon>
        <taxon>Spermatophyta</taxon>
        <taxon>Magnoliopsida</taxon>
        <taxon>eudicotyledons</taxon>
        <taxon>Gunneridae</taxon>
        <taxon>Pentapetalae</taxon>
        <taxon>rosids</taxon>
        <taxon>fabids</taxon>
        <taxon>Fabales</taxon>
        <taxon>Fabaceae</taxon>
        <taxon>Papilionoideae</taxon>
        <taxon>50 kb inversion clade</taxon>
        <taxon>NPAAA clade</taxon>
        <taxon>Hologalegina</taxon>
        <taxon>IRL clade</taxon>
        <taxon>Trifolieae</taxon>
        <taxon>Medicago</taxon>
    </lineage>
</organism>
<keyword evidence="3" id="KW-1185">Reference proteome</keyword>
<gene>
    <name evidence="1" type="ordered locus">MTR_1g078280</name>
</gene>
<dbReference type="AlphaFoldDB" id="A0A072VLT0"/>
<proteinExistence type="predicted"/>
<dbReference type="Proteomes" id="UP000002051">
    <property type="component" value="Unassembled WGS sequence"/>
</dbReference>
<reference evidence="1 3" key="1">
    <citation type="journal article" date="2011" name="Nature">
        <title>The Medicago genome provides insight into the evolution of rhizobial symbioses.</title>
        <authorList>
            <person name="Young N.D."/>
            <person name="Debelle F."/>
            <person name="Oldroyd G.E."/>
            <person name="Geurts R."/>
            <person name="Cannon S.B."/>
            <person name="Udvardi M.K."/>
            <person name="Benedito V.A."/>
            <person name="Mayer K.F."/>
            <person name="Gouzy J."/>
            <person name="Schoof H."/>
            <person name="Van de Peer Y."/>
            <person name="Proost S."/>
            <person name="Cook D.R."/>
            <person name="Meyers B.C."/>
            <person name="Spannagl M."/>
            <person name="Cheung F."/>
            <person name="De Mita S."/>
            <person name="Krishnakumar V."/>
            <person name="Gundlach H."/>
            <person name="Zhou S."/>
            <person name="Mudge J."/>
            <person name="Bharti A.K."/>
            <person name="Murray J.D."/>
            <person name="Naoumkina M.A."/>
            <person name="Rosen B."/>
            <person name="Silverstein K.A."/>
            <person name="Tang H."/>
            <person name="Rombauts S."/>
            <person name="Zhao P.X."/>
            <person name="Zhou P."/>
            <person name="Barbe V."/>
            <person name="Bardou P."/>
            <person name="Bechner M."/>
            <person name="Bellec A."/>
            <person name="Berger A."/>
            <person name="Berges H."/>
            <person name="Bidwell S."/>
            <person name="Bisseling T."/>
            <person name="Choisne N."/>
            <person name="Couloux A."/>
            <person name="Denny R."/>
            <person name="Deshpande S."/>
            <person name="Dai X."/>
            <person name="Doyle J.J."/>
            <person name="Dudez A.M."/>
            <person name="Farmer A.D."/>
            <person name="Fouteau S."/>
            <person name="Franken C."/>
            <person name="Gibelin C."/>
            <person name="Gish J."/>
            <person name="Goldstein S."/>
            <person name="Gonzalez A.J."/>
            <person name="Green P.J."/>
            <person name="Hallab A."/>
            <person name="Hartog M."/>
            <person name="Hua A."/>
            <person name="Humphray S.J."/>
            <person name="Jeong D.H."/>
            <person name="Jing Y."/>
            <person name="Jocker A."/>
            <person name="Kenton S.M."/>
            <person name="Kim D.J."/>
            <person name="Klee K."/>
            <person name="Lai H."/>
            <person name="Lang C."/>
            <person name="Lin S."/>
            <person name="Macmil S.L."/>
            <person name="Magdelenat G."/>
            <person name="Matthews L."/>
            <person name="McCorrison J."/>
            <person name="Monaghan E.L."/>
            <person name="Mun J.H."/>
            <person name="Najar F.Z."/>
            <person name="Nicholson C."/>
            <person name="Noirot C."/>
            <person name="O'Bleness M."/>
            <person name="Paule C.R."/>
            <person name="Poulain J."/>
            <person name="Prion F."/>
            <person name="Qin B."/>
            <person name="Qu C."/>
            <person name="Retzel E.F."/>
            <person name="Riddle C."/>
            <person name="Sallet E."/>
            <person name="Samain S."/>
            <person name="Samson N."/>
            <person name="Sanders I."/>
            <person name="Saurat O."/>
            <person name="Scarpelli C."/>
            <person name="Schiex T."/>
            <person name="Segurens B."/>
            <person name="Severin A.J."/>
            <person name="Sherrier D.J."/>
            <person name="Shi R."/>
            <person name="Sims S."/>
            <person name="Singer S.R."/>
            <person name="Sinharoy S."/>
            <person name="Sterck L."/>
            <person name="Viollet A."/>
            <person name="Wang B.B."/>
            <person name="Wang K."/>
            <person name="Wang M."/>
            <person name="Wang X."/>
            <person name="Warfsmann J."/>
            <person name="Weissenbach J."/>
            <person name="White D.D."/>
            <person name="White J.D."/>
            <person name="Wiley G.B."/>
            <person name="Wincker P."/>
            <person name="Xing Y."/>
            <person name="Yang L."/>
            <person name="Yao Z."/>
            <person name="Ying F."/>
            <person name="Zhai J."/>
            <person name="Zhou L."/>
            <person name="Zuber A."/>
            <person name="Denarie J."/>
            <person name="Dixon R.A."/>
            <person name="May G.D."/>
            <person name="Schwartz D.C."/>
            <person name="Rogers J."/>
            <person name="Quetier F."/>
            <person name="Town C.D."/>
            <person name="Roe B.A."/>
        </authorList>
    </citation>
    <scope>NUCLEOTIDE SEQUENCE [LARGE SCALE GENOMIC DNA]</scope>
    <source>
        <strain evidence="1">A17</strain>
        <strain evidence="2 3">cv. Jemalong A17</strain>
    </source>
</reference>
<evidence type="ECO:0000313" key="3">
    <source>
        <dbReference type="Proteomes" id="UP000002051"/>
    </source>
</evidence>